<organism evidence="1 2">
    <name type="scientific">Heterorhabditis bacteriophora</name>
    <name type="common">Entomopathogenic nematode worm</name>
    <dbReference type="NCBI Taxonomy" id="37862"/>
    <lineage>
        <taxon>Eukaryota</taxon>
        <taxon>Metazoa</taxon>
        <taxon>Ecdysozoa</taxon>
        <taxon>Nematoda</taxon>
        <taxon>Chromadorea</taxon>
        <taxon>Rhabditida</taxon>
        <taxon>Rhabditina</taxon>
        <taxon>Rhabditomorpha</taxon>
        <taxon>Strongyloidea</taxon>
        <taxon>Heterorhabditidae</taxon>
        <taxon>Heterorhabditis</taxon>
    </lineage>
</organism>
<name>A0A1I7WAC5_HETBA</name>
<dbReference type="Proteomes" id="UP000095283">
    <property type="component" value="Unplaced"/>
</dbReference>
<reference evidence="2" key="1">
    <citation type="submission" date="2016-11" db="UniProtKB">
        <authorList>
            <consortium name="WormBaseParasite"/>
        </authorList>
    </citation>
    <scope>IDENTIFICATION</scope>
</reference>
<evidence type="ECO:0000313" key="2">
    <source>
        <dbReference type="WBParaSite" id="Hba_01613"/>
    </source>
</evidence>
<dbReference type="AlphaFoldDB" id="A0A1I7WAC5"/>
<protein>
    <submittedName>
        <fullName evidence="2">Uncharacterized protein</fullName>
    </submittedName>
</protein>
<accession>A0A1I7WAC5</accession>
<keyword evidence="1" id="KW-1185">Reference proteome</keyword>
<sequence length="61" mass="7392">MFFAEKEIQNLLNFFINKCVFKLCHVLTYNKTNTKRCVRNNIKLFYNYTSLHLNALKLNME</sequence>
<proteinExistence type="predicted"/>
<dbReference type="WBParaSite" id="Hba_01613">
    <property type="protein sequence ID" value="Hba_01613"/>
    <property type="gene ID" value="Hba_01613"/>
</dbReference>
<evidence type="ECO:0000313" key="1">
    <source>
        <dbReference type="Proteomes" id="UP000095283"/>
    </source>
</evidence>